<dbReference type="Proteomes" id="UP000060043">
    <property type="component" value="Chromosome"/>
</dbReference>
<evidence type="ECO:0000256" key="9">
    <source>
        <dbReference type="ARBA" id="ARBA00022840"/>
    </source>
</evidence>
<evidence type="ECO:0000313" key="16">
    <source>
        <dbReference type="EMBL" id="ALU30404.1"/>
    </source>
</evidence>
<dbReference type="GO" id="GO:0006094">
    <property type="term" value="P:gluconeogenesis"/>
    <property type="evidence" value="ECO:0007669"/>
    <property type="project" value="UniProtKB-UniPathway"/>
</dbReference>
<evidence type="ECO:0000256" key="8">
    <source>
        <dbReference type="ARBA" id="ARBA00022777"/>
    </source>
</evidence>
<evidence type="ECO:0000256" key="7">
    <source>
        <dbReference type="ARBA" id="ARBA00022741"/>
    </source>
</evidence>
<dbReference type="OMA" id="WEPIMKI"/>
<feature type="domain" description="PEP-utilising enzyme C-terminal" evidence="15">
    <location>
        <begin position="475"/>
        <end position="777"/>
    </location>
</feature>
<dbReference type="RefSeq" id="WP_011278249.1">
    <property type="nucleotide sequence ID" value="NZ_BHWZ01000003.1"/>
</dbReference>
<dbReference type="InterPro" id="IPR002192">
    <property type="entry name" value="PPDK_AMP/ATP-bd"/>
</dbReference>
<dbReference type="InterPro" id="IPR006319">
    <property type="entry name" value="PEP_synth"/>
</dbReference>
<dbReference type="PANTHER" id="PTHR43030">
    <property type="entry name" value="PHOSPHOENOLPYRUVATE SYNTHASE"/>
    <property type="match status" value="1"/>
</dbReference>
<reference evidence="18 19" key="1">
    <citation type="submission" date="2015-12" db="EMBL/GenBank/DDBJ databases">
        <title>A stable core within a dynamic pangenome in Sulfolobus acidocaldarius.</title>
        <authorList>
            <person name="Anderson R."/>
            <person name="Kouris A."/>
            <person name="Seward C."/>
            <person name="Campbell K."/>
            <person name="Whitaker R."/>
        </authorList>
    </citation>
    <scope>NUCLEOTIDE SEQUENCE [LARGE SCALE GENOMIC DNA]</scope>
    <source>
        <strain evidence="16 19">GG12-C01-09</strain>
        <strain evidence="17 18">NG05B_CO5_07</strain>
    </source>
</reference>
<evidence type="ECO:0000256" key="6">
    <source>
        <dbReference type="ARBA" id="ARBA00022723"/>
    </source>
</evidence>
<keyword evidence="7 12" id="KW-0547">Nucleotide-binding</keyword>
<dbReference type="InterPro" id="IPR018274">
    <property type="entry name" value="PEP_util_AS"/>
</dbReference>
<dbReference type="PaxDb" id="1435377-SUSAZ_06780"/>
<keyword evidence="6 12" id="KW-0479">Metal-binding</keyword>
<dbReference type="GO" id="GO:0046872">
    <property type="term" value="F:metal ion binding"/>
    <property type="evidence" value="ECO:0007669"/>
    <property type="project" value="UniProtKB-KW"/>
</dbReference>
<dbReference type="InterPro" id="IPR036637">
    <property type="entry name" value="Phosphohistidine_dom_sf"/>
</dbReference>
<comment type="function">
    <text evidence="2 12">Catalyzes the phosphorylation of pyruvate to phosphoenolpyruvate.</text>
</comment>
<dbReference type="SUPFAM" id="SSF56059">
    <property type="entry name" value="Glutathione synthetase ATP-binding domain-like"/>
    <property type="match status" value="1"/>
</dbReference>
<gene>
    <name evidence="16" type="ORF">ATY89_10930</name>
    <name evidence="17" type="ORF">ATZ20_02485</name>
</gene>
<evidence type="ECO:0000313" key="17">
    <source>
        <dbReference type="EMBL" id="ALU31125.1"/>
    </source>
</evidence>
<dbReference type="GeneID" id="14549613"/>
<evidence type="ECO:0000256" key="5">
    <source>
        <dbReference type="ARBA" id="ARBA00022679"/>
    </source>
</evidence>
<dbReference type="NCBIfam" id="NF005057">
    <property type="entry name" value="PRK06464.1"/>
    <property type="match status" value="1"/>
</dbReference>
<dbReference type="OrthoDB" id="23397at2157"/>
<dbReference type="InterPro" id="IPR008279">
    <property type="entry name" value="PEP-util_enz_mobile_dom"/>
</dbReference>
<evidence type="ECO:0000259" key="14">
    <source>
        <dbReference type="Pfam" id="PF01326"/>
    </source>
</evidence>
<keyword evidence="9 12" id="KW-0067">ATP-binding</keyword>
<dbReference type="InterPro" id="IPR015813">
    <property type="entry name" value="Pyrv/PenolPyrv_kinase-like_dom"/>
</dbReference>
<sequence length="792" mass="88390">MGTVLDSSLIEGELVLDLKNVSKDMIEVVGGKAANLGELLSLGIRVPPGFVITSNAFRYFLKYNGLYDVIKNIFENDKDEKKVSEKVKSLILNAEIPPDLKKAISDAYEQLEKISNKEVLVAVRSSATVEDIEEASFAGQQDTFLNVSKNDLFSYIKKVWASLHNERAISYRNAKGIDHLSAHMAVVVQKMVNAKAAGVMFTLHPSTGDTNYVIIESNWGLGESVVGGKVTPDEIVIDKSTLKIVQKRISHKTIKVTYDKQMKKNVELKLDENEANSISITEEEAKELAKLALKVEQHYERPMDIEWAIDSDIKFPENIFLLQARPETYWSSKQVKPKEEVLVKASVGKILTKGLPASPGIAYGKARVILDIKDAGSFNQGEILVTRMTDPDWVPLMKIASGIVTDEGGMTSHAAIVSRELGIPAVVGTGNATNSIKDGQQITIDAFRGIVYEGKIEFEEEVKEKQTVSGISGISKETILSLYPVTATKIYMNLGQPDVINKYLDLPFDGIGLMRIEFIVSEWIKYHPLYLIKNGKPEVFVDKLAEGISIVASAIYPRPVVVRFSDFKTNEYKRLYGGDEFEPDERNPMLGWRGVSRYISKQYEPAFRLEVKAIRKVREEMGLKNVWVMFPFVRTSWELKKAIEIMEDEGLRRNQEFKVWIMAEVPSVVILADEFSKIVDGYSIGSNDLAQLTLGVDRDSDLLARMGYYDERDPAVLKGIKTLISVAHKYGKTVSICGQAPSVYPEVVEFLVRAGIDSISVNPDAVISVRRQVASVEQKILLEGLSKNKRKS</sequence>
<dbReference type="Proteomes" id="UP000065473">
    <property type="component" value="Chromosome"/>
</dbReference>
<proteinExistence type="inferred from homology"/>
<dbReference type="STRING" id="1435377.SUSAZ_06780"/>
<dbReference type="Gene3D" id="3.20.20.60">
    <property type="entry name" value="Phosphoenolpyruvate-binding domains"/>
    <property type="match status" value="1"/>
</dbReference>
<evidence type="ECO:0000313" key="19">
    <source>
        <dbReference type="Proteomes" id="UP000065473"/>
    </source>
</evidence>
<comment type="catalytic activity">
    <reaction evidence="11 12">
        <text>pyruvate + ATP + H2O = phosphoenolpyruvate + AMP + phosphate + 2 H(+)</text>
        <dbReference type="Rhea" id="RHEA:11364"/>
        <dbReference type="ChEBI" id="CHEBI:15361"/>
        <dbReference type="ChEBI" id="CHEBI:15377"/>
        <dbReference type="ChEBI" id="CHEBI:15378"/>
        <dbReference type="ChEBI" id="CHEBI:30616"/>
        <dbReference type="ChEBI" id="CHEBI:43474"/>
        <dbReference type="ChEBI" id="CHEBI:58702"/>
        <dbReference type="ChEBI" id="CHEBI:456215"/>
        <dbReference type="EC" id="2.7.9.2"/>
    </reaction>
</comment>
<dbReference type="PIRSF" id="PIRSF000854">
    <property type="entry name" value="PEP_synthase"/>
    <property type="match status" value="1"/>
</dbReference>
<evidence type="ECO:0000256" key="10">
    <source>
        <dbReference type="ARBA" id="ARBA00022842"/>
    </source>
</evidence>
<dbReference type="SUPFAM" id="SSF51621">
    <property type="entry name" value="Phosphoenolpyruvate/pyruvate domain"/>
    <property type="match status" value="1"/>
</dbReference>
<name>A0A0U2VZT1_9CREN</name>
<dbReference type="GO" id="GO:0008986">
    <property type="term" value="F:pyruvate, water dikinase activity"/>
    <property type="evidence" value="ECO:0007669"/>
    <property type="project" value="UniProtKB-EC"/>
</dbReference>
<feature type="domain" description="PEP-utilising enzyme mobile" evidence="13">
    <location>
        <begin position="378"/>
        <end position="449"/>
    </location>
</feature>
<evidence type="ECO:0000259" key="13">
    <source>
        <dbReference type="Pfam" id="PF00391"/>
    </source>
</evidence>
<dbReference type="PROSITE" id="PS00370">
    <property type="entry name" value="PEP_ENZYMES_PHOS_SITE"/>
    <property type="match status" value="1"/>
</dbReference>
<evidence type="ECO:0000313" key="18">
    <source>
        <dbReference type="Proteomes" id="UP000060043"/>
    </source>
</evidence>
<evidence type="ECO:0000256" key="1">
    <source>
        <dbReference type="ARBA" id="ARBA00001946"/>
    </source>
</evidence>
<dbReference type="SUPFAM" id="SSF52009">
    <property type="entry name" value="Phosphohistidine domain"/>
    <property type="match status" value="1"/>
</dbReference>
<dbReference type="InterPro" id="IPR013815">
    <property type="entry name" value="ATP_grasp_subdomain_1"/>
</dbReference>
<dbReference type="UniPathway" id="UPA00138"/>
<dbReference type="Pfam" id="PF00391">
    <property type="entry name" value="PEP-utilizers"/>
    <property type="match status" value="1"/>
</dbReference>
<feature type="domain" description="Pyruvate phosphate dikinase AMP/ATP-binding" evidence="14">
    <location>
        <begin position="27"/>
        <end position="340"/>
    </location>
</feature>
<protein>
    <recommendedName>
        <fullName evidence="12">Phosphoenolpyruvate synthase</fullName>
        <shortName evidence="12">PEP synthase</shortName>
        <ecNumber evidence="12">2.7.9.2</ecNumber>
    </recommendedName>
    <alternativeName>
        <fullName evidence="12">Pyruvate, water dikinase</fullName>
    </alternativeName>
</protein>
<evidence type="ECO:0000256" key="11">
    <source>
        <dbReference type="ARBA" id="ARBA00047700"/>
    </source>
</evidence>
<comment type="pathway">
    <text evidence="3 12">Carbohydrate biosynthesis; gluconeogenesis.</text>
</comment>
<organism evidence="16 19">
    <name type="scientific">Sulfolobus acidocaldarius</name>
    <dbReference type="NCBI Taxonomy" id="2285"/>
    <lineage>
        <taxon>Archaea</taxon>
        <taxon>Thermoproteota</taxon>
        <taxon>Thermoprotei</taxon>
        <taxon>Sulfolobales</taxon>
        <taxon>Sulfolobaceae</taxon>
        <taxon>Sulfolobus</taxon>
    </lineage>
</organism>
<dbReference type="Pfam" id="PF01326">
    <property type="entry name" value="PPDK_N"/>
    <property type="match status" value="1"/>
</dbReference>
<dbReference type="FunFam" id="3.30.1490.20:FF:000010">
    <property type="entry name" value="Phosphoenolpyruvate synthase"/>
    <property type="match status" value="1"/>
</dbReference>
<evidence type="ECO:0000259" key="15">
    <source>
        <dbReference type="Pfam" id="PF02896"/>
    </source>
</evidence>
<evidence type="ECO:0000256" key="4">
    <source>
        <dbReference type="ARBA" id="ARBA00007837"/>
    </source>
</evidence>
<dbReference type="InterPro" id="IPR040442">
    <property type="entry name" value="Pyrv_kinase-like_dom_sf"/>
</dbReference>
<dbReference type="Gene3D" id="3.30.470.20">
    <property type="entry name" value="ATP-grasp fold, B domain"/>
    <property type="match status" value="1"/>
</dbReference>
<keyword evidence="10 12" id="KW-0460">Magnesium</keyword>
<dbReference type="Gene3D" id="3.30.1490.20">
    <property type="entry name" value="ATP-grasp fold, A domain"/>
    <property type="match status" value="1"/>
</dbReference>
<dbReference type="EMBL" id="CP013694">
    <property type="protein sequence ID" value="ALU30404.1"/>
    <property type="molecule type" value="Genomic_DNA"/>
</dbReference>
<keyword evidence="5 12" id="KW-0808">Transferase</keyword>
<dbReference type="AlphaFoldDB" id="A0A0U2VZT1"/>
<dbReference type="EC" id="2.7.9.2" evidence="12"/>
<dbReference type="NCBIfam" id="TIGR01418">
    <property type="entry name" value="PEP_synth"/>
    <property type="match status" value="1"/>
</dbReference>
<keyword evidence="16" id="KW-0670">Pyruvate</keyword>
<dbReference type="PANTHER" id="PTHR43030:SF1">
    <property type="entry name" value="PHOSPHOENOLPYRUVATE SYNTHASE"/>
    <property type="match status" value="1"/>
</dbReference>
<dbReference type="Pfam" id="PF02896">
    <property type="entry name" value="PEP-utilizers_C"/>
    <property type="match status" value="1"/>
</dbReference>
<evidence type="ECO:0000256" key="3">
    <source>
        <dbReference type="ARBA" id="ARBA00004742"/>
    </source>
</evidence>
<accession>A0A0U2VZT1</accession>
<dbReference type="InterPro" id="IPR000121">
    <property type="entry name" value="PEP_util_C"/>
</dbReference>
<comment type="similarity">
    <text evidence="4 12">Belongs to the PEP-utilizing enzyme family.</text>
</comment>
<evidence type="ECO:0000256" key="12">
    <source>
        <dbReference type="PIRNR" id="PIRNR000854"/>
    </source>
</evidence>
<keyword evidence="8 12" id="KW-0418">Kinase</keyword>
<dbReference type="EMBL" id="CP013695">
    <property type="protein sequence ID" value="ALU31125.1"/>
    <property type="molecule type" value="Genomic_DNA"/>
</dbReference>
<comment type="cofactor">
    <cofactor evidence="1 12">
        <name>Mg(2+)</name>
        <dbReference type="ChEBI" id="CHEBI:18420"/>
    </cofactor>
</comment>
<dbReference type="Gene3D" id="3.50.30.10">
    <property type="entry name" value="Phosphohistidine domain"/>
    <property type="match status" value="1"/>
</dbReference>
<evidence type="ECO:0000256" key="2">
    <source>
        <dbReference type="ARBA" id="ARBA00002988"/>
    </source>
</evidence>
<dbReference type="GO" id="GO:0005524">
    <property type="term" value="F:ATP binding"/>
    <property type="evidence" value="ECO:0007669"/>
    <property type="project" value="UniProtKB-KW"/>
</dbReference>